<dbReference type="SMART" id="SM00028">
    <property type="entry name" value="TPR"/>
    <property type="match status" value="4"/>
</dbReference>
<dbReference type="Pfam" id="PF14559">
    <property type="entry name" value="TPR_19"/>
    <property type="match status" value="1"/>
</dbReference>
<sequence>MPTRPPTSTVPPAPDARRVERLLSFLETDPDNLNLLADAATAAFDAHRFTLCDELLDRHAARAPLPAALANLRGLAALSQHRFDAALHALEPLLTTHDDASIRYNAAYANAMLGRFGKAVELLDDATLSGESRAIPLKLRVLHHLGQLDDAIALGRRHADSHAASPELYGALATALFDTADLDGARRYAEQSVDTVDGLTVRGLLALDAGSIDNARALFRRAHAINPDGARATLGIGLVDLAEQRFTDATGTLDRAANLLKIHAGAWAAAAWAYLFDGNPDAARIRFERAAELDRGFADAHGGLAVLCVHEGRFDEARRNMAIARRLDASCLSAALTESLLATHAGDTRTADEIRCAALDRPLGPDGRTLAQALARYSVRDK</sequence>
<dbReference type="SUPFAM" id="SSF48452">
    <property type="entry name" value="TPR-like"/>
    <property type="match status" value="1"/>
</dbReference>
<protein>
    <submittedName>
        <fullName evidence="3">Tetratricopeptide repeat protein</fullName>
    </submittedName>
</protein>
<evidence type="ECO:0000313" key="4">
    <source>
        <dbReference type="Proteomes" id="UP000247755"/>
    </source>
</evidence>
<evidence type="ECO:0000256" key="2">
    <source>
        <dbReference type="ARBA" id="ARBA00022803"/>
    </source>
</evidence>
<organism evidence="3 4">
    <name type="scientific">Burkholderia pyrrocinia</name>
    <name type="common">Pseudomonas pyrrocinia</name>
    <dbReference type="NCBI Taxonomy" id="60550"/>
    <lineage>
        <taxon>Bacteria</taxon>
        <taxon>Pseudomonadati</taxon>
        <taxon>Pseudomonadota</taxon>
        <taxon>Betaproteobacteria</taxon>
        <taxon>Burkholderiales</taxon>
        <taxon>Burkholderiaceae</taxon>
        <taxon>Burkholderia</taxon>
        <taxon>Burkholderia cepacia complex</taxon>
    </lineage>
</organism>
<accession>A0A318IN51</accession>
<dbReference type="InterPro" id="IPR052346">
    <property type="entry name" value="O-mannosyl-transferase_TMTC"/>
</dbReference>
<keyword evidence="1" id="KW-0677">Repeat</keyword>
<dbReference type="Proteomes" id="UP000247755">
    <property type="component" value="Unassembled WGS sequence"/>
</dbReference>
<dbReference type="Pfam" id="PF13432">
    <property type="entry name" value="TPR_16"/>
    <property type="match status" value="2"/>
</dbReference>
<dbReference type="PANTHER" id="PTHR44227">
    <property type="match status" value="1"/>
</dbReference>
<reference evidence="3 4" key="1">
    <citation type="submission" date="2018-05" db="EMBL/GenBank/DDBJ databases">
        <title>Comparative genomics of bacterial root endophytes of switchgrass collected from native prairies over two seasons.</title>
        <authorList>
            <person name="Tang Y."/>
        </authorList>
    </citation>
    <scope>NUCLEOTIDE SEQUENCE [LARGE SCALE GENOMIC DNA]</scope>
    <source>
        <strain evidence="3 4">NFIX32</strain>
    </source>
</reference>
<dbReference type="AlphaFoldDB" id="A0A318IN51"/>
<dbReference type="EMBL" id="QJJY01000006">
    <property type="protein sequence ID" value="PXX35431.1"/>
    <property type="molecule type" value="Genomic_DNA"/>
</dbReference>
<dbReference type="Gene3D" id="1.25.40.10">
    <property type="entry name" value="Tetratricopeptide repeat domain"/>
    <property type="match status" value="2"/>
</dbReference>
<dbReference type="PANTHER" id="PTHR44227:SF3">
    <property type="entry name" value="PROTEIN O-MANNOSYL-TRANSFERASE TMTC4"/>
    <property type="match status" value="1"/>
</dbReference>
<keyword evidence="2" id="KW-0802">TPR repeat</keyword>
<dbReference type="InterPro" id="IPR011990">
    <property type="entry name" value="TPR-like_helical_dom_sf"/>
</dbReference>
<dbReference type="InterPro" id="IPR019734">
    <property type="entry name" value="TPR_rpt"/>
</dbReference>
<dbReference type="RefSeq" id="WP_083533977.1">
    <property type="nucleotide sequence ID" value="NZ_QJJY01000006.1"/>
</dbReference>
<name>A0A318IN51_BURPY</name>
<evidence type="ECO:0000256" key="1">
    <source>
        <dbReference type="ARBA" id="ARBA00022737"/>
    </source>
</evidence>
<gene>
    <name evidence="3" type="ORF">NA66_100671</name>
</gene>
<comment type="caution">
    <text evidence="3">The sequence shown here is derived from an EMBL/GenBank/DDBJ whole genome shotgun (WGS) entry which is preliminary data.</text>
</comment>
<proteinExistence type="predicted"/>
<evidence type="ECO:0000313" key="3">
    <source>
        <dbReference type="EMBL" id="PXX35431.1"/>
    </source>
</evidence>